<sequence>MSKVSAIDRIVKTLNAMSMAETENEQMRLVGTQTDAVQAGELTIEEGFEEFVRSAILKEATNLIDKRLIAFGIPAPKLNQADSGDKKNSLFDERVVDVITRHASEMNFLRDARDISEESTPGYFSRSVAILKAIVDKDEEGTIFCNFKENFKHEIEQIIDAKMSRLSQTANTASFE</sequence>
<dbReference type="Proteomes" id="UP001190700">
    <property type="component" value="Unassembled WGS sequence"/>
</dbReference>
<comment type="caution">
    <text evidence="1">The sequence shown here is derived from an EMBL/GenBank/DDBJ whole genome shotgun (WGS) entry which is preliminary data.</text>
</comment>
<evidence type="ECO:0000313" key="2">
    <source>
        <dbReference type="Proteomes" id="UP001190700"/>
    </source>
</evidence>
<keyword evidence="2" id="KW-1185">Reference proteome</keyword>
<dbReference type="EMBL" id="LGRX02000421">
    <property type="protein sequence ID" value="KAK3288679.1"/>
    <property type="molecule type" value="Genomic_DNA"/>
</dbReference>
<gene>
    <name evidence="1" type="ORF">CYMTET_3897</name>
</gene>
<evidence type="ECO:0000313" key="1">
    <source>
        <dbReference type="EMBL" id="KAK3288679.1"/>
    </source>
</evidence>
<name>A0AAE0LL35_9CHLO</name>
<protein>
    <submittedName>
        <fullName evidence="1">Uncharacterized protein</fullName>
    </submittedName>
</protein>
<reference evidence="1 2" key="1">
    <citation type="journal article" date="2015" name="Genome Biol. Evol.">
        <title>Comparative Genomics of a Bacterivorous Green Alga Reveals Evolutionary Causalities and Consequences of Phago-Mixotrophic Mode of Nutrition.</title>
        <authorList>
            <person name="Burns J.A."/>
            <person name="Paasch A."/>
            <person name="Narechania A."/>
            <person name="Kim E."/>
        </authorList>
    </citation>
    <scope>NUCLEOTIDE SEQUENCE [LARGE SCALE GENOMIC DNA]</scope>
    <source>
        <strain evidence="1 2">PLY_AMNH</strain>
    </source>
</reference>
<organism evidence="1 2">
    <name type="scientific">Cymbomonas tetramitiformis</name>
    <dbReference type="NCBI Taxonomy" id="36881"/>
    <lineage>
        <taxon>Eukaryota</taxon>
        <taxon>Viridiplantae</taxon>
        <taxon>Chlorophyta</taxon>
        <taxon>Pyramimonadophyceae</taxon>
        <taxon>Pyramimonadales</taxon>
        <taxon>Pyramimonadaceae</taxon>
        <taxon>Cymbomonas</taxon>
    </lineage>
</organism>
<dbReference type="AlphaFoldDB" id="A0AAE0LL35"/>
<proteinExistence type="predicted"/>
<accession>A0AAE0LL35</accession>